<dbReference type="Gene3D" id="2.40.160.50">
    <property type="entry name" value="membrane protein fhac: a member of the omp85/tpsb transporter family"/>
    <property type="match status" value="1"/>
</dbReference>
<comment type="subcellular location">
    <subcellularLocation>
        <location evidence="1">Membrane</location>
    </subcellularLocation>
</comment>
<evidence type="ECO:0000313" key="4">
    <source>
        <dbReference type="EMBL" id="QKH38854.1"/>
    </source>
</evidence>
<protein>
    <submittedName>
        <fullName evidence="4">BamA/TamA family outer membrane protein</fullName>
    </submittedName>
</protein>
<sequence length="462" mass="51202">MWWPACRSSPRRSSRSRCASWRPRRQRHACLRGTAQSRAQDPAPCHHRRCTTERAAPASWLRAASVIAGLQHRQRGKDSVRQDCRFTRKALAALALRLLILLCAGQALADAAQAETNGDSDGLDMGNFLLRQNGALPVPVIITEPAVGYGGGLMLLYFSEPAAQPGQDGQTDNTHKAPPNVTGVGAMATENGTRGGALFHFRSWDADRYRYLGALAQGRANLEYYGASSHGRSYEVKGTFLMQQILARVGDTPWYVGPRYTYFRSNTRFIGETAGELSKAEMAGRIGKAGVVVDYDTRDNMFYPNRGSYAELEAQFSRSWLGSDQSFESYRTRGYTWRPLAPRWTLGLRGDGQFTRGTVPFYAQPYVDLRGVARGRYQDRDALAFEAELRWDATPRWSILGFSGVGKAYGNWKSFSEASNVVSVGTGFRYLIAAKLGLAVGMDIAHSKDQNAFYIQVGSAWR</sequence>
<dbReference type="AlphaFoldDB" id="A0A7D4E5H8"/>
<keyword evidence="5" id="KW-1185">Reference proteome</keyword>
<dbReference type="KEGG" id="apes:FOC84_29550"/>
<dbReference type="Pfam" id="PF01103">
    <property type="entry name" value="Omp85"/>
    <property type="match status" value="1"/>
</dbReference>
<feature type="domain" description="Bacterial surface antigen (D15)" evidence="3">
    <location>
        <begin position="293"/>
        <end position="459"/>
    </location>
</feature>
<accession>A0A7D4E5H8</accession>
<reference evidence="4 5" key="1">
    <citation type="submission" date="2020-05" db="EMBL/GenBank/DDBJ databases">
        <title>FDA dAtabase for Regulatory Grade micrObial Sequences (FDA-ARGOS): Supporting development and validation of Infectious Disease Dx tests.</title>
        <authorList>
            <person name="Sproer C."/>
            <person name="Gronow S."/>
            <person name="Severitt S."/>
            <person name="Schroder I."/>
            <person name="Tallon L."/>
            <person name="Sadzewicz L."/>
            <person name="Zhao X."/>
            <person name="Vavikolanu K."/>
            <person name="Mehta A."/>
            <person name="Aluvathingal J."/>
            <person name="Nadendla S."/>
            <person name="Myers T."/>
            <person name="Yan Y."/>
            <person name="Sichtig H."/>
        </authorList>
    </citation>
    <scope>NUCLEOTIDE SEQUENCE [LARGE SCALE GENOMIC DNA]</scope>
    <source>
        <strain evidence="4 5">FDAARGOS_790</strain>
    </source>
</reference>
<evidence type="ECO:0000259" key="3">
    <source>
        <dbReference type="Pfam" id="PF01103"/>
    </source>
</evidence>
<keyword evidence="2" id="KW-0472">Membrane</keyword>
<evidence type="ECO:0000256" key="1">
    <source>
        <dbReference type="ARBA" id="ARBA00004370"/>
    </source>
</evidence>
<dbReference type="Proteomes" id="UP000500970">
    <property type="component" value="Chromosome"/>
</dbReference>
<proteinExistence type="predicted"/>
<dbReference type="InterPro" id="IPR000184">
    <property type="entry name" value="Bac_surfAg_D15"/>
</dbReference>
<name>A0A7D4E5H8_9BURK</name>
<gene>
    <name evidence="4" type="ORF">FOC84_29550</name>
</gene>
<organism evidence="4 5">
    <name type="scientific">Achromobacter pestifer</name>
    <dbReference type="NCBI Taxonomy" id="1353889"/>
    <lineage>
        <taxon>Bacteria</taxon>
        <taxon>Pseudomonadati</taxon>
        <taxon>Pseudomonadota</taxon>
        <taxon>Betaproteobacteria</taxon>
        <taxon>Burkholderiales</taxon>
        <taxon>Alcaligenaceae</taxon>
        <taxon>Achromobacter</taxon>
    </lineage>
</organism>
<evidence type="ECO:0000313" key="5">
    <source>
        <dbReference type="Proteomes" id="UP000500970"/>
    </source>
</evidence>
<evidence type="ECO:0000256" key="2">
    <source>
        <dbReference type="ARBA" id="ARBA00023136"/>
    </source>
</evidence>
<dbReference type="EMBL" id="CP053985">
    <property type="protein sequence ID" value="QKH38854.1"/>
    <property type="molecule type" value="Genomic_DNA"/>
</dbReference>